<name>A0A2H3G614_FUSOX</name>
<dbReference type="Gene3D" id="3.40.50.300">
    <property type="entry name" value="P-loop containing nucleotide triphosphate hydrolases"/>
    <property type="match status" value="1"/>
</dbReference>
<dbReference type="Proteomes" id="UP000219602">
    <property type="component" value="Unassembled WGS sequence"/>
</dbReference>
<dbReference type="SMART" id="SM00028">
    <property type="entry name" value="TPR"/>
    <property type="match status" value="8"/>
</dbReference>
<dbReference type="PROSITE" id="PS50005">
    <property type="entry name" value="TPR"/>
    <property type="match status" value="5"/>
</dbReference>
<reference evidence="4 5" key="1">
    <citation type="journal article" date="2016" name="Environ. Microbiol.">
        <title>Effector profiles distinguish formae speciales of Fusarium oxysporum.</title>
        <authorList>
            <person name="van Dam P."/>
            <person name="Fokkens L."/>
            <person name="Schmidt S.M."/>
            <person name="Linmans J.H."/>
            <person name="Kistler H.C."/>
            <person name="Ma L.J."/>
            <person name="Rep M."/>
        </authorList>
    </citation>
    <scope>NUCLEOTIDE SEQUENCE [LARGE SCALE GENOMIC DNA]</scope>
    <source>
        <strain evidence="4 5">Forc016</strain>
    </source>
</reference>
<dbReference type="EMBL" id="MABQ02000015">
    <property type="protein sequence ID" value="PCD20299.1"/>
    <property type="molecule type" value="Genomic_DNA"/>
</dbReference>
<dbReference type="InterPro" id="IPR019734">
    <property type="entry name" value="TPR_rpt"/>
</dbReference>
<evidence type="ECO:0000313" key="5">
    <source>
        <dbReference type="Proteomes" id="UP000219602"/>
    </source>
</evidence>
<dbReference type="PANTHER" id="PTHR45641">
    <property type="entry name" value="TETRATRICOPEPTIDE REPEAT PROTEIN (AFU_ORTHOLOGUE AFUA_6G03870)"/>
    <property type="match status" value="1"/>
</dbReference>
<feature type="repeat" description="TPR" evidence="3">
    <location>
        <begin position="535"/>
        <end position="568"/>
    </location>
</feature>
<evidence type="ECO:0000313" key="4">
    <source>
        <dbReference type="EMBL" id="PCD20299.1"/>
    </source>
</evidence>
<proteinExistence type="predicted"/>
<dbReference type="STRING" id="327505.A0A2H3G614"/>
<feature type="repeat" description="TPR" evidence="3">
    <location>
        <begin position="619"/>
        <end position="652"/>
    </location>
</feature>
<feature type="repeat" description="TPR" evidence="3">
    <location>
        <begin position="871"/>
        <end position="904"/>
    </location>
</feature>
<feature type="repeat" description="TPR" evidence="3">
    <location>
        <begin position="661"/>
        <end position="694"/>
    </location>
</feature>
<dbReference type="SUPFAM" id="SSF48452">
    <property type="entry name" value="TPR-like"/>
    <property type="match status" value="2"/>
</dbReference>
<protein>
    <submittedName>
        <fullName evidence="4">Uncharacterized protein</fullName>
    </submittedName>
</protein>
<gene>
    <name evidence="4" type="ORF">AU210_016167</name>
</gene>
<dbReference type="PANTHER" id="PTHR45641:SF19">
    <property type="entry name" value="NEPHROCYSTIN-3"/>
    <property type="match status" value="1"/>
</dbReference>
<dbReference type="InterPro" id="IPR011990">
    <property type="entry name" value="TPR-like_helical_dom_sf"/>
</dbReference>
<sequence length="980" mass="110909">MPAHSSHEQREISHNQFRDHTVIHQGNVQGNVYYVAPHPPAHAEVVRVIPYPRNEDLVHRPDLIDSLDTVLPPTAGSRSAALWGLGGSGKTQIALDYAYRRCDADNECCVFWVHADSEATFLADYKTIGKKLGVDERLDGTDLLDAVRNEIEARSKWVMIIDNADDLRLFGVGQQAGAEETNERQNQNLRRYIPCTSQGTVLWTSRDAHIAGTLVGARRSIEVRSMAVDEATTLLARVRDEPLTAEEVVEEAGVDALLQELQCLPLAISQAGAYMRRMSMTAEQYLVLLRQGKTRWEVLKASDADRHRRPEVSNSVLETWRISMERIRVESETSYRILHVIAYVDSQDIPHELVAAAANPYDEDEVDEVILSRQASELEVLKAIARLREFSFLSLRQTDDGGRRYEMHKLVQEAIRYGLRVRGSVATTIGNALRVDKGPKDDEGYYCGKALQVVGDLFPSSEPTTWARCEEYLTHAIQVGEWAEVGGTETETASILQRVSYFLHERGRWREKEPVDSRAWGLRREVLGEKHPDTISSMADLAATYHAQGRYDEAEGIYQEVLDLQREVLGEKHPDTISSMADLAMTYHNQGRYDEAEILKDEALELRREVLGEKHPDTIRSMAYLAATYHAQGRYDEAEGIYQEVLDLQRGALGEKHPDTISSMADLAATYYAQGRYDEAEGIYQEVLGLQREVLGEKHPDTIRSMADLAATYHAQGRYDEAEGIYQEVLDLQREVLGEKHPDTIRSMASLATTYHNQGRYDEAEILKDEALELRREVLGEKHPDTIRSMADLAAMYYAQGRYDEDEGIYQEVLDLQREVLGEKHPDTISSMASLAVMYHGQGRYEEDEKISVKVLELRREVLGEKHPDTIDSMVDLATTYHAQGRYEEALRLHQTALDLRRYVLGEKHPHTMQSVTYLASTQDALQSRPSLAESVQSLAVAPVGESNEERKPGYRSLWEVMRRKAGNLHKSNPSRRQKP</sequence>
<evidence type="ECO:0000256" key="1">
    <source>
        <dbReference type="ARBA" id="ARBA00022737"/>
    </source>
</evidence>
<dbReference type="Pfam" id="PF13424">
    <property type="entry name" value="TPR_12"/>
    <property type="match status" value="4"/>
</dbReference>
<dbReference type="Pfam" id="PF13374">
    <property type="entry name" value="TPR_10"/>
    <property type="match status" value="2"/>
</dbReference>
<keyword evidence="1" id="KW-0677">Repeat</keyword>
<dbReference type="AlphaFoldDB" id="A0A2H3G614"/>
<dbReference type="InterPro" id="IPR027417">
    <property type="entry name" value="P-loop_NTPase"/>
</dbReference>
<dbReference type="Gene3D" id="1.25.40.10">
    <property type="entry name" value="Tetratricopeptide repeat domain"/>
    <property type="match status" value="3"/>
</dbReference>
<keyword evidence="2 3" id="KW-0802">TPR repeat</keyword>
<evidence type="ECO:0000256" key="2">
    <source>
        <dbReference type="ARBA" id="ARBA00022803"/>
    </source>
</evidence>
<accession>A0A2H3G614</accession>
<organism evidence="4 5">
    <name type="scientific">Fusarium oxysporum f. sp. radicis-cucumerinum</name>
    <dbReference type="NCBI Taxonomy" id="327505"/>
    <lineage>
        <taxon>Eukaryota</taxon>
        <taxon>Fungi</taxon>
        <taxon>Dikarya</taxon>
        <taxon>Ascomycota</taxon>
        <taxon>Pezizomycotina</taxon>
        <taxon>Sordariomycetes</taxon>
        <taxon>Hypocreomycetidae</taxon>
        <taxon>Hypocreales</taxon>
        <taxon>Nectriaceae</taxon>
        <taxon>Fusarium</taxon>
        <taxon>Fusarium oxysporum species complex</taxon>
    </lineage>
</organism>
<reference evidence="4 5" key="2">
    <citation type="journal article" date="2017" name="Sci. Rep.">
        <title>A mobile pathogenicity chromosome in Fusarium oxysporum for infection of multiple cucurbit species.</title>
        <authorList>
            <person name="van Dam P."/>
            <person name="Fokkens L."/>
            <person name="Ayukawa Y."/>
            <person name="van der Gragt M."/>
            <person name="Ter Horst A."/>
            <person name="Brankovics B."/>
            <person name="Houterman P.M."/>
            <person name="Arie T."/>
            <person name="Rep M."/>
        </authorList>
    </citation>
    <scope>NUCLEOTIDE SEQUENCE [LARGE SCALE GENOMIC DNA]</scope>
    <source>
        <strain evidence="4 5">Forc016</strain>
    </source>
</reference>
<evidence type="ECO:0000256" key="3">
    <source>
        <dbReference type="PROSITE-ProRule" id="PRU00339"/>
    </source>
</evidence>
<feature type="repeat" description="TPR" evidence="3">
    <location>
        <begin position="703"/>
        <end position="736"/>
    </location>
</feature>
<dbReference type="SUPFAM" id="SSF52540">
    <property type="entry name" value="P-loop containing nucleoside triphosphate hydrolases"/>
    <property type="match status" value="1"/>
</dbReference>
<comment type="caution">
    <text evidence="4">The sequence shown here is derived from an EMBL/GenBank/DDBJ whole genome shotgun (WGS) entry which is preliminary data.</text>
</comment>